<dbReference type="InterPro" id="IPR005149">
    <property type="entry name" value="Tscrpt_reg_PadR_N"/>
</dbReference>
<dbReference type="SUPFAM" id="SSF46785">
    <property type="entry name" value="Winged helix' DNA-binding domain"/>
    <property type="match status" value="1"/>
</dbReference>
<organism evidence="2 3">
    <name type="scientific">Tepidiforma flava</name>
    <dbReference type="NCBI Taxonomy" id="3004094"/>
    <lineage>
        <taxon>Bacteria</taxon>
        <taxon>Bacillati</taxon>
        <taxon>Chloroflexota</taxon>
        <taxon>Tepidiformia</taxon>
        <taxon>Tepidiformales</taxon>
        <taxon>Tepidiformaceae</taxon>
        <taxon>Tepidiforma</taxon>
    </lineage>
</organism>
<reference evidence="2 3" key="1">
    <citation type="journal article" date="2023" name="ISME J.">
        <title>Thermophilic Dehalococcoidia with unusual traits shed light on an unexpected past.</title>
        <authorList>
            <person name="Palmer M."/>
            <person name="Covington J.K."/>
            <person name="Zhou E.M."/>
            <person name="Thomas S.C."/>
            <person name="Habib N."/>
            <person name="Seymour C.O."/>
            <person name="Lai D."/>
            <person name="Johnston J."/>
            <person name="Hashimi A."/>
            <person name="Jiao J.Y."/>
            <person name="Muok A.R."/>
            <person name="Liu L."/>
            <person name="Xian W.D."/>
            <person name="Zhi X.Y."/>
            <person name="Li M.M."/>
            <person name="Silva L.P."/>
            <person name="Bowen B.P."/>
            <person name="Louie K."/>
            <person name="Briegel A."/>
            <person name="Pett-Ridge J."/>
            <person name="Weber P.K."/>
            <person name="Tocheva E.I."/>
            <person name="Woyke T."/>
            <person name="Northen T.R."/>
            <person name="Mayali X."/>
            <person name="Li W.J."/>
            <person name="Hedlund B.P."/>
        </authorList>
    </citation>
    <scope>NUCLEOTIDE SEQUENCE [LARGE SCALE GENOMIC DNA]</scope>
    <source>
        <strain evidence="2 3">YIM 72310</strain>
    </source>
</reference>
<dbReference type="Proteomes" id="UP001212803">
    <property type="component" value="Chromosome"/>
</dbReference>
<evidence type="ECO:0000313" key="3">
    <source>
        <dbReference type="Proteomes" id="UP001212803"/>
    </source>
</evidence>
<accession>A0ABY7M9W8</accession>
<dbReference type="Gene3D" id="1.10.10.10">
    <property type="entry name" value="Winged helix-like DNA-binding domain superfamily/Winged helix DNA-binding domain"/>
    <property type="match status" value="1"/>
</dbReference>
<dbReference type="InterPro" id="IPR036390">
    <property type="entry name" value="WH_DNA-bd_sf"/>
</dbReference>
<gene>
    <name evidence="2" type="ORF">O0235_07195</name>
</gene>
<keyword evidence="3" id="KW-1185">Reference proteome</keyword>
<sequence length="166" mass="17381">MDARFALLAALAIAPGHPYALLEHLQGLGIAVSRSALYRAADALIAEGLAEAAVEEGETGHLRRRLALTAAGRERLAAAALDVLRTEPLDGPGFALALAAAEAAGAGEAGRAIRERLAAAARRLTALERELRGPGADAAFRPLREREAARLRADIGWLQAQLRRAG</sequence>
<feature type="domain" description="Transcription regulator PadR N-terminal" evidence="1">
    <location>
        <begin position="7"/>
        <end position="77"/>
    </location>
</feature>
<name>A0ABY7M9W8_9CHLR</name>
<proteinExistence type="predicted"/>
<protein>
    <submittedName>
        <fullName evidence="2">Helix-turn-helix transcriptional regulator</fullName>
    </submittedName>
</protein>
<dbReference type="Pfam" id="PF03551">
    <property type="entry name" value="PadR"/>
    <property type="match status" value="1"/>
</dbReference>
<dbReference type="RefSeq" id="WP_270057864.1">
    <property type="nucleotide sequence ID" value="NZ_CP115149.1"/>
</dbReference>
<dbReference type="InterPro" id="IPR036388">
    <property type="entry name" value="WH-like_DNA-bd_sf"/>
</dbReference>
<dbReference type="EMBL" id="CP115149">
    <property type="protein sequence ID" value="WBL37351.1"/>
    <property type="molecule type" value="Genomic_DNA"/>
</dbReference>
<evidence type="ECO:0000313" key="2">
    <source>
        <dbReference type="EMBL" id="WBL37351.1"/>
    </source>
</evidence>
<evidence type="ECO:0000259" key="1">
    <source>
        <dbReference type="Pfam" id="PF03551"/>
    </source>
</evidence>